<gene>
    <name evidence="3" type="ORF">DI09_150p20</name>
</gene>
<dbReference type="RefSeq" id="XP_013239051.1">
    <property type="nucleotide sequence ID" value="XM_013383597.1"/>
</dbReference>
<dbReference type="OrthoDB" id="2148986at2759"/>
<dbReference type="GO" id="GO:0016020">
    <property type="term" value="C:membrane"/>
    <property type="evidence" value="ECO:0007669"/>
    <property type="project" value="TreeGrafter"/>
</dbReference>
<dbReference type="GeneID" id="25258498"/>
<organism evidence="3 4">
    <name type="scientific">Mitosporidium daphniae</name>
    <dbReference type="NCBI Taxonomy" id="1485682"/>
    <lineage>
        <taxon>Eukaryota</taxon>
        <taxon>Fungi</taxon>
        <taxon>Fungi incertae sedis</taxon>
        <taxon>Microsporidia</taxon>
        <taxon>Mitosporidium</taxon>
    </lineage>
</organism>
<evidence type="ECO:0000313" key="4">
    <source>
        <dbReference type="Proteomes" id="UP000029725"/>
    </source>
</evidence>
<comment type="caution">
    <text evidence="3">The sequence shown here is derived from an EMBL/GenBank/DDBJ whole genome shotgun (WGS) entry which is preliminary data.</text>
</comment>
<dbReference type="PANTHER" id="PTHR23028">
    <property type="entry name" value="ACETYLTRANSFERASE"/>
    <property type="match status" value="1"/>
</dbReference>
<dbReference type="PANTHER" id="PTHR23028:SF53">
    <property type="entry name" value="ACYL_TRANSF_3 DOMAIN-CONTAINING PROTEIN"/>
    <property type="match status" value="1"/>
</dbReference>
<feature type="transmembrane region" description="Helical" evidence="1">
    <location>
        <begin position="265"/>
        <end position="284"/>
    </location>
</feature>
<sequence length="409" mass="47761">MKFPAKKSDSKKENHIKALAGLRGLCAIAVIYSHIKSDLFPTFNVVGHHAVIFFFFQSSFLVSYHLLMQWRKLVASMDLSSTSKLQILTKKVSARMWCNYALKRFFRIYPLFALVLIMIYFGPSFFDDSYGQIRDTSTIFQHLLLYKCRSLFWTIPFEIVFYFVAPLVVISYDFFVSFFRIFINRHFKSKMFFVFCILIISQILFCALVPEFYYPIPTFSLGCFTGFIWAEYHYAKKGLEPQYLDIVDNGSHKSQTKSEQRKKETGFRVFFDLFCYVNALIFYFSLDSDFPTRRAPFSWWKPRIFDSVMFSNITMAIVFFPGSFSRIFEWNFLQFAGKISYSLYLTHPMSLLISESIFSCIFSAKIVAPEEIHFNKSVLGIAISLAIGSFFHFIIEKPAINFGSKIMKA</sequence>
<dbReference type="AlphaFoldDB" id="A0A098VUI3"/>
<proteinExistence type="predicted"/>
<feature type="transmembrane region" description="Helical" evidence="1">
    <location>
        <begin position="159"/>
        <end position="179"/>
    </location>
</feature>
<dbReference type="Proteomes" id="UP000029725">
    <property type="component" value="Unassembled WGS sequence"/>
</dbReference>
<feature type="transmembrane region" description="Helical" evidence="1">
    <location>
        <begin position="304"/>
        <end position="328"/>
    </location>
</feature>
<evidence type="ECO:0000256" key="1">
    <source>
        <dbReference type="SAM" id="Phobius"/>
    </source>
</evidence>
<dbReference type="EMBL" id="JMKJ01000056">
    <property type="protein sequence ID" value="KGG52615.1"/>
    <property type="molecule type" value="Genomic_DNA"/>
</dbReference>
<feature type="transmembrane region" description="Helical" evidence="1">
    <location>
        <begin position="374"/>
        <end position="395"/>
    </location>
</feature>
<dbReference type="VEuPathDB" id="MicrosporidiaDB:DI09_150p20"/>
<reference evidence="3 4" key="1">
    <citation type="submission" date="2014-04" db="EMBL/GenBank/DDBJ databases">
        <title>A new species of microsporidia sheds light on the evolution of extreme parasitism.</title>
        <authorList>
            <person name="Haag K.L."/>
            <person name="James T.Y."/>
            <person name="Larsson R."/>
            <person name="Schaer T.M."/>
            <person name="Refardt D."/>
            <person name="Pombert J.-F."/>
            <person name="Ebert D."/>
        </authorList>
    </citation>
    <scope>NUCLEOTIDE SEQUENCE [LARGE SCALE GENOMIC DNA]</scope>
    <source>
        <strain evidence="3 4">UGP3</strain>
        <tissue evidence="3">Spores</tissue>
    </source>
</reference>
<keyword evidence="1" id="KW-0812">Transmembrane</keyword>
<keyword evidence="1" id="KW-1133">Transmembrane helix</keyword>
<protein>
    <recommendedName>
        <fullName evidence="2">Acyltransferase 3 domain-containing protein</fullName>
    </recommendedName>
</protein>
<keyword evidence="4" id="KW-1185">Reference proteome</keyword>
<feature type="domain" description="Acyltransferase 3" evidence="2">
    <location>
        <begin position="17"/>
        <end position="359"/>
    </location>
</feature>
<dbReference type="Pfam" id="PF01757">
    <property type="entry name" value="Acyl_transf_3"/>
    <property type="match status" value="1"/>
</dbReference>
<dbReference type="InterPro" id="IPR002656">
    <property type="entry name" value="Acyl_transf_3_dom"/>
</dbReference>
<feature type="transmembrane region" description="Helical" evidence="1">
    <location>
        <begin position="349"/>
        <end position="368"/>
    </location>
</feature>
<feature type="transmembrane region" description="Helical" evidence="1">
    <location>
        <begin position="47"/>
        <end position="67"/>
    </location>
</feature>
<keyword evidence="1" id="KW-0472">Membrane</keyword>
<dbReference type="GO" id="GO:0000271">
    <property type="term" value="P:polysaccharide biosynthetic process"/>
    <property type="evidence" value="ECO:0007669"/>
    <property type="project" value="TreeGrafter"/>
</dbReference>
<accession>A0A098VUI3</accession>
<evidence type="ECO:0000259" key="2">
    <source>
        <dbReference type="Pfam" id="PF01757"/>
    </source>
</evidence>
<dbReference type="InterPro" id="IPR050879">
    <property type="entry name" value="Acyltransferase_3"/>
</dbReference>
<name>A0A098VUI3_9MICR</name>
<feature type="transmembrane region" description="Helical" evidence="1">
    <location>
        <begin position="191"/>
        <end position="210"/>
    </location>
</feature>
<dbReference type="HOGENOM" id="CLU_672834_0_0_1"/>
<dbReference type="GO" id="GO:0016747">
    <property type="term" value="F:acyltransferase activity, transferring groups other than amino-acyl groups"/>
    <property type="evidence" value="ECO:0007669"/>
    <property type="project" value="InterPro"/>
</dbReference>
<feature type="transmembrane region" description="Helical" evidence="1">
    <location>
        <begin position="16"/>
        <end position="35"/>
    </location>
</feature>
<feature type="transmembrane region" description="Helical" evidence="1">
    <location>
        <begin position="105"/>
        <end position="126"/>
    </location>
</feature>
<evidence type="ECO:0000313" key="3">
    <source>
        <dbReference type="EMBL" id="KGG52615.1"/>
    </source>
</evidence>